<dbReference type="Proteomes" id="UP000245119">
    <property type="component" value="Linkage Group LG4"/>
</dbReference>
<sequence>MRKGGGRQRKEEEERGRRRKKEEGGGGETMNIHEIIMDIQLLLELSWFKNVDKVICEEEETIAFRSRTFGVDSTLMATTTVTASVFISLPLLDNSLHGKY</sequence>
<keyword evidence="3" id="KW-1185">Reference proteome</keyword>
<feature type="compositionally biased region" description="Basic and acidic residues" evidence="1">
    <location>
        <begin position="8"/>
        <end position="24"/>
    </location>
</feature>
<organism evidence="2 3">
    <name type="scientific">Pomacea canaliculata</name>
    <name type="common">Golden apple snail</name>
    <dbReference type="NCBI Taxonomy" id="400727"/>
    <lineage>
        <taxon>Eukaryota</taxon>
        <taxon>Metazoa</taxon>
        <taxon>Spiralia</taxon>
        <taxon>Lophotrochozoa</taxon>
        <taxon>Mollusca</taxon>
        <taxon>Gastropoda</taxon>
        <taxon>Caenogastropoda</taxon>
        <taxon>Architaenioglossa</taxon>
        <taxon>Ampullarioidea</taxon>
        <taxon>Ampullariidae</taxon>
        <taxon>Pomacea</taxon>
    </lineage>
</organism>
<gene>
    <name evidence="2" type="ORF">C0Q70_08294</name>
</gene>
<accession>A0A2T7PHG3</accession>
<evidence type="ECO:0000313" key="2">
    <source>
        <dbReference type="EMBL" id="PVD32847.1"/>
    </source>
</evidence>
<dbReference type="AlphaFoldDB" id="A0A2T7PHG3"/>
<dbReference type="EMBL" id="PZQS01000004">
    <property type="protein sequence ID" value="PVD32847.1"/>
    <property type="molecule type" value="Genomic_DNA"/>
</dbReference>
<comment type="caution">
    <text evidence="2">The sequence shown here is derived from an EMBL/GenBank/DDBJ whole genome shotgun (WGS) entry which is preliminary data.</text>
</comment>
<feature type="region of interest" description="Disordered" evidence="1">
    <location>
        <begin position="1"/>
        <end position="29"/>
    </location>
</feature>
<reference evidence="2 3" key="1">
    <citation type="submission" date="2018-04" db="EMBL/GenBank/DDBJ databases">
        <title>The genome of golden apple snail Pomacea canaliculata provides insight into stress tolerance and invasive adaptation.</title>
        <authorList>
            <person name="Liu C."/>
            <person name="Liu B."/>
            <person name="Ren Y."/>
            <person name="Zhang Y."/>
            <person name="Wang H."/>
            <person name="Li S."/>
            <person name="Jiang F."/>
            <person name="Yin L."/>
            <person name="Zhang G."/>
            <person name="Qian W."/>
            <person name="Fan W."/>
        </authorList>
    </citation>
    <scope>NUCLEOTIDE SEQUENCE [LARGE SCALE GENOMIC DNA]</scope>
    <source>
        <strain evidence="2">SZHN2017</strain>
        <tissue evidence="2">Muscle</tissue>
    </source>
</reference>
<name>A0A2T7PHG3_POMCA</name>
<proteinExistence type="predicted"/>
<evidence type="ECO:0000313" key="3">
    <source>
        <dbReference type="Proteomes" id="UP000245119"/>
    </source>
</evidence>
<evidence type="ECO:0000256" key="1">
    <source>
        <dbReference type="SAM" id="MobiDB-lite"/>
    </source>
</evidence>
<protein>
    <submittedName>
        <fullName evidence="2">Uncharacterized protein</fullName>
    </submittedName>
</protein>